<evidence type="ECO:0000313" key="3">
    <source>
        <dbReference type="Proteomes" id="UP000032721"/>
    </source>
</evidence>
<dbReference type="Proteomes" id="UP000032721">
    <property type="component" value="Chromosome"/>
</dbReference>
<evidence type="ECO:0000313" key="1">
    <source>
        <dbReference type="EMBL" id="CDG16521.1"/>
    </source>
</evidence>
<organism evidence="1 3">
    <name type="scientific">Xenorhabdus doucetiae</name>
    <dbReference type="NCBI Taxonomy" id="351671"/>
    <lineage>
        <taxon>Bacteria</taxon>
        <taxon>Pseudomonadati</taxon>
        <taxon>Pseudomonadota</taxon>
        <taxon>Gammaproteobacteria</taxon>
        <taxon>Enterobacterales</taxon>
        <taxon>Morganellaceae</taxon>
        <taxon>Xenorhabdus</taxon>
    </lineage>
</organism>
<dbReference type="RefSeq" id="WP_167541621.1">
    <property type="nucleotide sequence ID" value="NZ_CAWMED010000001.1"/>
</dbReference>
<dbReference type="Pfam" id="PF05526">
    <property type="entry name" value="R_equi_Vir"/>
    <property type="match status" value="1"/>
</dbReference>
<dbReference type="EMBL" id="FO704550">
    <property type="protein sequence ID" value="CDG16521.1"/>
    <property type="molecule type" value="Genomic_DNA"/>
</dbReference>
<dbReference type="InterPro" id="IPR038625">
    <property type="entry name" value="R_equi_Vir_sf"/>
</dbReference>
<reference evidence="1 3" key="1">
    <citation type="submission" date="2013-07" db="EMBL/GenBank/DDBJ databases">
        <authorList>
            <person name="Genoscope - CEA"/>
        </authorList>
    </citation>
    <scope>NUCLEOTIDE SEQUENCE [LARGE SCALE GENOMIC DNA]</scope>
    <source>
        <strain evidence="1">FRM16</strain>
        <strain evidence="3">FRM16 / DSM 17909</strain>
    </source>
</reference>
<accession>A0A068QPF3</accession>
<keyword evidence="4" id="KW-1185">Reference proteome</keyword>
<evidence type="ECO:0000313" key="4">
    <source>
        <dbReference type="Proteomes" id="UP000324170"/>
    </source>
</evidence>
<dbReference type="Gene3D" id="2.40.128.480">
    <property type="entry name" value="Rhodococcus equi virulence-associated protein"/>
    <property type="match status" value="1"/>
</dbReference>
<proteinExistence type="predicted"/>
<dbReference type="AlphaFoldDB" id="A0A068QPF3"/>
<dbReference type="Proteomes" id="UP000324170">
    <property type="component" value="Unassembled WGS sequence"/>
</dbReference>
<protein>
    <submittedName>
        <fullName evidence="1">Putative virulence associated protein VapA</fullName>
    </submittedName>
    <submittedName>
        <fullName evidence="2">Virulence-associated protein</fullName>
    </submittedName>
</protein>
<dbReference type="InterPro" id="IPR008810">
    <property type="entry name" value="R_equi_Vir"/>
</dbReference>
<reference evidence="2 4" key="2">
    <citation type="submission" date="2019-07" db="EMBL/GenBank/DDBJ databases">
        <title>Genomic Encyclopedia of Type Strains, Phase I: the one thousand microbial genomes (KMG-I) project.</title>
        <authorList>
            <person name="Kyrpides N."/>
        </authorList>
    </citation>
    <scope>NUCLEOTIDE SEQUENCE [LARGE SCALE GENOMIC DNA]</scope>
    <source>
        <strain evidence="2 4">DSM 17909</strain>
    </source>
</reference>
<dbReference type="EMBL" id="VNHN01000002">
    <property type="protein sequence ID" value="TYP16572.1"/>
    <property type="molecule type" value="Genomic_DNA"/>
</dbReference>
<dbReference type="KEGG" id="xdo:XDD1_0818"/>
<dbReference type="HOGENOM" id="CLU_1758125_0_0_6"/>
<gene>
    <name evidence="2" type="ORF">LY16_00169</name>
    <name evidence="1" type="ORF">XDD1_0818</name>
</gene>
<name>A0A068QPF3_9GAMM</name>
<sequence length="148" mass="15728">MKNLFSTENRLATIKNFAKIMDGKVDNDVIDNIKEKLLNLSVDSYAGTASINSSVFYTTLTVSLNVGKTFKGSAWGIESWTFGDNTYSGGLLTSDFDALITKGNNFVIGNISAGISIVFLNSSLKPMGYFEGLGDLAIGGAKGSGSWS</sequence>
<evidence type="ECO:0000313" key="2">
    <source>
        <dbReference type="EMBL" id="TYP16572.1"/>
    </source>
</evidence>